<dbReference type="Pfam" id="PF12146">
    <property type="entry name" value="Hydrolase_4"/>
    <property type="match status" value="1"/>
</dbReference>
<reference evidence="2 3" key="1">
    <citation type="submission" date="2017-02" db="EMBL/GenBank/DDBJ databases">
        <authorList>
            <person name="Peterson S.W."/>
        </authorList>
    </citation>
    <scope>NUCLEOTIDE SEQUENCE [LARGE SCALE GENOMIC DNA]</scope>
    <source>
        <strain evidence="2 3">ATCC 17233</strain>
    </source>
</reference>
<dbReference type="GO" id="GO:0016787">
    <property type="term" value="F:hydrolase activity"/>
    <property type="evidence" value="ECO:0007669"/>
    <property type="project" value="UniProtKB-KW"/>
</dbReference>
<name>A0A1T4NTT9_9FIRM</name>
<keyword evidence="2" id="KW-0378">Hydrolase</keyword>
<sequence length="331" mass="37661">MFINYEIHFKKQQKGVYMKEFLFESSDDLNQIHAYLWEPTSTPIGIVQIVHGMQEHMGRYNEFAEYLTKRGFVVVGHDQLGHGKTAVTPDQLGFISNHHPSDILVHDIHRVRKGATKKYPSLPYFIFGHSMGSYLLRKYISKHGEGLSGAIICGTGEENVAKSKAGLALIGALTKKYGPYHRSKFITQMLFSGPYKEFDMTGNDFDNSWLTKDVTIVQKYYDDPYCTTPFTLNGYNALVSTVIYDAGKNAYKKVPSNLPILIVAGYRDPVGNFGKGPKIVYNNYVKAGLTDVSCKLFDDDRHEILNELDRETVYEYLENWIAKHLVKKTNE</sequence>
<dbReference type="AlphaFoldDB" id="A0A1T4NTT9"/>
<dbReference type="InterPro" id="IPR022742">
    <property type="entry name" value="Hydrolase_4"/>
</dbReference>
<feature type="domain" description="Serine aminopeptidase S33" evidence="1">
    <location>
        <begin position="43"/>
        <end position="309"/>
    </location>
</feature>
<dbReference type="EMBL" id="FUXA01000010">
    <property type="protein sequence ID" value="SJZ82653.1"/>
    <property type="molecule type" value="Genomic_DNA"/>
</dbReference>
<evidence type="ECO:0000259" key="1">
    <source>
        <dbReference type="Pfam" id="PF12146"/>
    </source>
</evidence>
<proteinExistence type="predicted"/>
<dbReference type="InterPro" id="IPR051044">
    <property type="entry name" value="MAG_DAG_Lipase"/>
</dbReference>
<gene>
    <name evidence="2" type="ORF">SAMN02745110_01697</name>
</gene>
<accession>A0A1T4NTT9</accession>
<dbReference type="PANTHER" id="PTHR11614">
    <property type="entry name" value="PHOSPHOLIPASE-RELATED"/>
    <property type="match status" value="1"/>
</dbReference>
<organism evidence="2 3">
    <name type="scientific">Eubacterium ruminantium</name>
    <dbReference type="NCBI Taxonomy" id="42322"/>
    <lineage>
        <taxon>Bacteria</taxon>
        <taxon>Bacillati</taxon>
        <taxon>Bacillota</taxon>
        <taxon>Clostridia</taxon>
        <taxon>Eubacteriales</taxon>
        <taxon>Eubacteriaceae</taxon>
        <taxon>Eubacterium</taxon>
    </lineage>
</organism>
<protein>
    <submittedName>
        <fullName evidence="2">Lysophospholipase, alpha-beta hydrolase superfamily</fullName>
    </submittedName>
</protein>
<keyword evidence="3" id="KW-1185">Reference proteome</keyword>
<dbReference type="Proteomes" id="UP000189857">
    <property type="component" value="Unassembled WGS sequence"/>
</dbReference>
<dbReference type="InterPro" id="IPR029058">
    <property type="entry name" value="AB_hydrolase_fold"/>
</dbReference>
<evidence type="ECO:0000313" key="3">
    <source>
        <dbReference type="Proteomes" id="UP000189857"/>
    </source>
</evidence>
<dbReference type="Gene3D" id="3.40.50.1820">
    <property type="entry name" value="alpha/beta hydrolase"/>
    <property type="match status" value="1"/>
</dbReference>
<dbReference type="OrthoDB" id="9806902at2"/>
<evidence type="ECO:0000313" key="2">
    <source>
        <dbReference type="EMBL" id="SJZ82653.1"/>
    </source>
</evidence>
<dbReference type="SUPFAM" id="SSF53474">
    <property type="entry name" value="alpha/beta-Hydrolases"/>
    <property type="match status" value="1"/>
</dbReference>